<reference evidence="2 3" key="1">
    <citation type="journal article" date="2019" name="Sci. Rep.">
        <title>Colletotrichum shisoi sp. nov., an anthracnose pathogen of Perilla frutescens in Japan: molecular phylogenetic, morphological and genomic evidence.</title>
        <authorList>
            <person name="Gan P."/>
            <person name="Tsushima A."/>
            <person name="Hiroyama R."/>
            <person name="Narusaka M."/>
            <person name="Takano Y."/>
            <person name="Narusaka Y."/>
            <person name="Kawaradani M."/>
            <person name="Damm U."/>
            <person name="Shirasu K."/>
        </authorList>
    </citation>
    <scope>NUCLEOTIDE SEQUENCE [LARGE SCALE GENOMIC DNA]</scope>
    <source>
        <strain evidence="2 3">PG-2018a</strain>
    </source>
</reference>
<organism evidence="2 3">
    <name type="scientific">Colletotrichum shisoi</name>
    <dbReference type="NCBI Taxonomy" id="2078593"/>
    <lineage>
        <taxon>Eukaryota</taxon>
        <taxon>Fungi</taxon>
        <taxon>Dikarya</taxon>
        <taxon>Ascomycota</taxon>
        <taxon>Pezizomycotina</taxon>
        <taxon>Sordariomycetes</taxon>
        <taxon>Hypocreomycetidae</taxon>
        <taxon>Glomerellales</taxon>
        <taxon>Glomerellaceae</taxon>
        <taxon>Colletotrichum</taxon>
        <taxon>Colletotrichum destructivum species complex</taxon>
    </lineage>
</organism>
<evidence type="ECO:0000313" key="3">
    <source>
        <dbReference type="Proteomes" id="UP000326340"/>
    </source>
</evidence>
<sequence length="403" mass="45329">MPQEYDNLLPGLSWRPDNRGDGCFQRTDWKALCQIASHNNGEIPCEPLQHYAVGGSSLARLIRFQDGNCWVARIQLEEPTPDTSQKLRTELDTMFLLIAQTKAPVPRIFAFELDGKSTRSAFVLLEFLPGNNATDQARDYERIDWGLIPLQNRLVFYRTMAAAQVQIASARLPQIGSVIRNKDGSFSVGPIPGIGGPFKTAASFICAWATKATFPLSEAELRNEVPTEFVEEIIEGTSQFPSRLAGLARSGKHFTREGPFPIRHPDLFHSNVIVTEAYKVIGVIDWENSYAVPRELVDTPWFLSTVPRLMNRPENYNTIGRPLNKDESRKWADEEHYTGLVRDAELDADADHYLSEILANRNSRDMAAAFHLFSQGKIGLSHQTRQGYIPTFSPAIRSHDQNT</sequence>
<keyword evidence="3" id="KW-1185">Reference proteome</keyword>
<dbReference type="AlphaFoldDB" id="A0A5Q4BCH4"/>
<accession>A0A5Q4BCH4</accession>
<evidence type="ECO:0000259" key="1">
    <source>
        <dbReference type="Pfam" id="PF01636"/>
    </source>
</evidence>
<evidence type="ECO:0000313" key="2">
    <source>
        <dbReference type="EMBL" id="TQN64536.1"/>
    </source>
</evidence>
<dbReference type="Proteomes" id="UP000326340">
    <property type="component" value="Unassembled WGS sequence"/>
</dbReference>
<comment type="caution">
    <text evidence="2">The sequence shown here is derived from an EMBL/GenBank/DDBJ whole genome shotgun (WGS) entry which is preliminary data.</text>
</comment>
<proteinExistence type="predicted"/>
<dbReference type="OrthoDB" id="4836165at2759"/>
<dbReference type="PANTHER" id="PTHR21310">
    <property type="entry name" value="AMINOGLYCOSIDE PHOSPHOTRANSFERASE-RELATED-RELATED"/>
    <property type="match status" value="1"/>
</dbReference>
<dbReference type="InterPro" id="IPR051678">
    <property type="entry name" value="AGP_Transferase"/>
</dbReference>
<dbReference type="SUPFAM" id="SSF56112">
    <property type="entry name" value="Protein kinase-like (PK-like)"/>
    <property type="match status" value="1"/>
</dbReference>
<dbReference type="InterPro" id="IPR002575">
    <property type="entry name" value="Aminoglycoside_PTrfase"/>
</dbReference>
<dbReference type="PANTHER" id="PTHR21310:SF37">
    <property type="entry name" value="AMINOGLYCOSIDE PHOSPHOTRANSFERASE DOMAIN-CONTAINING PROTEIN"/>
    <property type="match status" value="1"/>
</dbReference>
<dbReference type="Pfam" id="PF01636">
    <property type="entry name" value="APH"/>
    <property type="match status" value="1"/>
</dbReference>
<protein>
    <recommendedName>
        <fullName evidence="1">Aminoglycoside phosphotransferase domain-containing protein</fullName>
    </recommendedName>
</protein>
<feature type="domain" description="Aminoglycoside phosphotransferase" evidence="1">
    <location>
        <begin position="64"/>
        <end position="289"/>
    </location>
</feature>
<gene>
    <name evidence="2" type="ORF">CSHISOI_10890</name>
</gene>
<name>A0A5Q4BCH4_9PEZI</name>
<dbReference type="InterPro" id="IPR011009">
    <property type="entry name" value="Kinase-like_dom_sf"/>
</dbReference>
<dbReference type="EMBL" id="PUHP01002277">
    <property type="protein sequence ID" value="TQN64536.1"/>
    <property type="molecule type" value="Genomic_DNA"/>
</dbReference>